<keyword evidence="7 10" id="KW-0350">Heme biosynthesis</keyword>
<name>A0A1I0HQ42_9BACI</name>
<evidence type="ECO:0000256" key="9">
    <source>
        <dbReference type="ARBA" id="ARBA00047690"/>
    </source>
</evidence>
<keyword evidence="3 10" id="KW-1003">Cell membrane</keyword>
<keyword evidence="8 10" id="KW-0472">Membrane</keyword>
<evidence type="ECO:0000256" key="1">
    <source>
        <dbReference type="ARBA" id="ARBA00004651"/>
    </source>
</evidence>
<dbReference type="PANTHER" id="PTHR43448">
    <property type="entry name" value="PROTOHEME IX FARNESYLTRANSFERASE, MITOCHONDRIAL"/>
    <property type="match status" value="1"/>
</dbReference>
<accession>A0A1I0HQ42</accession>
<feature type="transmembrane region" description="Helical" evidence="10">
    <location>
        <begin position="70"/>
        <end position="92"/>
    </location>
</feature>
<dbReference type="CDD" id="cd13957">
    <property type="entry name" value="PT_UbiA_Cox10"/>
    <property type="match status" value="1"/>
</dbReference>
<gene>
    <name evidence="10" type="primary">ctaB</name>
    <name evidence="11" type="ORF">SAMN05421676_109129</name>
</gene>
<feature type="transmembrane region" description="Helical" evidence="10">
    <location>
        <begin position="260"/>
        <end position="281"/>
    </location>
</feature>
<comment type="catalytic activity">
    <reaction evidence="9 10">
        <text>heme b + (2E,6E)-farnesyl diphosphate + H2O = Fe(II)-heme o + diphosphate</text>
        <dbReference type="Rhea" id="RHEA:28070"/>
        <dbReference type="ChEBI" id="CHEBI:15377"/>
        <dbReference type="ChEBI" id="CHEBI:33019"/>
        <dbReference type="ChEBI" id="CHEBI:60344"/>
        <dbReference type="ChEBI" id="CHEBI:60530"/>
        <dbReference type="ChEBI" id="CHEBI:175763"/>
        <dbReference type="EC" id="2.5.1.141"/>
    </reaction>
</comment>
<reference evidence="12" key="1">
    <citation type="submission" date="2016-10" db="EMBL/GenBank/DDBJ databases">
        <authorList>
            <person name="Varghese N."/>
            <person name="Submissions S."/>
        </authorList>
    </citation>
    <scope>NUCLEOTIDE SEQUENCE [LARGE SCALE GENOMIC DNA]</scope>
    <source>
        <strain evidence="12">CGMCC 1.3566</strain>
    </source>
</reference>
<dbReference type="Pfam" id="PF01040">
    <property type="entry name" value="UbiA"/>
    <property type="match status" value="1"/>
</dbReference>
<dbReference type="GO" id="GO:0005886">
    <property type="term" value="C:plasma membrane"/>
    <property type="evidence" value="ECO:0007669"/>
    <property type="project" value="UniProtKB-SubCell"/>
</dbReference>
<dbReference type="HAMAP" id="MF_00154">
    <property type="entry name" value="CyoE_CtaB"/>
    <property type="match status" value="1"/>
</dbReference>
<evidence type="ECO:0000256" key="10">
    <source>
        <dbReference type="HAMAP-Rule" id="MF_00154"/>
    </source>
</evidence>
<dbReference type="AlphaFoldDB" id="A0A1I0HQ42"/>
<dbReference type="STRING" id="237682.SAMN05421676_109129"/>
<protein>
    <recommendedName>
        <fullName evidence="10">Protoheme IX farnesyltransferase</fullName>
        <ecNumber evidence="10">2.5.1.141</ecNumber>
    </recommendedName>
    <alternativeName>
        <fullName evidence="10">Heme B farnesyltransferase</fullName>
    </alternativeName>
    <alternativeName>
        <fullName evidence="10">Heme O synthase</fullName>
    </alternativeName>
</protein>
<sequence length="316" mass="35518">MSNPKSIGTNPSKLIESSGEGYDKTKTLWSDFLALIKIGIINSNLMTTFAGFWLALFVTQSSSFFLYWDVFILTMTGTAFVIAGGCVLNNYYDQDIDQKMSRTKERPTVTGTMSNSLILKLGIGFSVFGLILLWLASPMAALFGFLGWFTYVVLYTMWSKRRYTINTIIGSFSGAAPPLIGWFAVDTSFHPIAFVLFLILFIWQTPHFLSLAMLKTEEYKEAGIPMLPVIHGFSITKRQMTIYIACLLPLPFYFGSLGTIFLVLASILNIGWLILSISGFFTKDDLKWAKRMFIYSLNYLTIISLAMVIATIPSFF</sequence>
<dbReference type="GO" id="GO:0048034">
    <property type="term" value="P:heme O biosynthetic process"/>
    <property type="evidence" value="ECO:0007669"/>
    <property type="project" value="UniProtKB-UniRule"/>
</dbReference>
<comment type="subcellular location">
    <subcellularLocation>
        <location evidence="1 10">Cell membrane</location>
        <topology evidence="1 10">Multi-pass membrane protein</topology>
    </subcellularLocation>
</comment>
<dbReference type="Gene3D" id="1.10.357.140">
    <property type="entry name" value="UbiA prenyltransferase"/>
    <property type="match status" value="1"/>
</dbReference>
<dbReference type="PROSITE" id="PS00943">
    <property type="entry name" value="UBIA"/>
    <property type="match status" value="1"/>
</dbReference>
<evidence type="ECO:0000313" key="12">
    <source>
        <dbReference type="Proteomes" id="UP000199095"/>
    </source>
</evidence>
<comment type="pathway">
    <text evidence="2 10">Porphyrin-containing compound metabolism; heme O biosynthesis; heme O from protoheme: step 1/1.</text>
</comment>
<dbReference type="InterPro" id="IPR044878">
    <property type="entry name" value="UbiA_sf"/>
</dbReference>
<comment type="miscellaneous">
    <text evidence="10">Carbon 2 of the heme B porphyrin ring is defined according to the Fischer nomenclature.</text>
</comment>
<dbReference type="EMBL" id="FOHJ01000009">
    <property type="protein sequence ID" value="SET86257.1"/>
    <property type="molecule type" value="Genomic_DNA"/>
</dbReference>
<dbReference type="InterPro" id="IPR006369">
    <property type="entry name" value="Protohaem_IX_farnesylTrfase"/>
</dbReference>
<feature type="transmembrane region" description="Helical" evidence="10">
    <location>
        <begin position="113"/>
        <end position="134"/>
    </location>
</feature>
<comment type="function">
    <text evidence="10">Converts heme B (protoheme IX) to heme O by substitution of the vinyl group on carbon 2 of heme B porphyrin ring with a hydroxyethyl farnesyl side group.</text>
</comment>
<evidence type="ECO:0000256" key="5">
    <source>
        <dbReference type="ARBA" id="ARBA00022692"/>
    </source>
</evidence>
<keyword evidence="12" id="KW-1185">Reference proteome</keyword>
<proteinExistence type="inferred from homology"/>
<comment type="subunit">
    <text evidence="10">Interacts with CtaA.</text>
</comment>
<dbReference type="InterPro" id="IPR030470">
    <property type="entry name" value="UbiA_prenylTrfase_CS"/>
</dbReference>
<comment type="similarity">
    <text evidence="10">Belongs to the UbiA prenyltransferase family. Protoheme IX farnesyltransferase subfamily.</text>
</comment>
<feature type="transmembrane region" description="Helical" evidence="10">
    <location>
        <begin position="293"/>
        <end position="315"/>
    </location>
</feature>
<dbReference type="FunFam" id="1.10.357.140:FF:000001">
    <property type="entry name" value="Protoheme IX farnesyltransferase"/>
    <property type="match status" value="1"/>
</dbReference>
<evidence type="ECO:0000256" key="8">
    <source>
        <dbReference type="ARBA" id="ARBA00023136"/>
    </source>
</evidence>
<dbReference type="UniPathway" id="UPA00834">
    <property type="reaction ID" value="UER00712"/>
</dbReference>
<dbReference type="RefSeq" id="WP_093136526.1">
    <property type="nucleotide sequence ID" value="NZ_FOHJ01000009.1"/>
</dbReference>
<evidence type="ECO:0000256" key="2">
    <source>
        <dbReference type="ARBA" id="ARBA00004919"/>
    </source>
</evidence>
<evidence type="ECO:0000256" key="4">
    <source>
        <dbReference type="ARBA" id="ARBA00022679"/>
    </source>
</evidence>
<keyword evidence="5 10" id="KW-0812">Transmembrane</keyword>
<dbReference type="NCBIfam" id="TIGR01473">
    <property type="entry name" value="cyoE_ctaB"/>
    <property type="match status" value="1"/>
</dbReference>
<dbReference type="OrthoDB" id="9814417at2"/>
<organism evidence="11 12">
    <name type="scientific">Salinibacillus kushneri</name>
    <dbReference type="NCBI Taxonomy" id="237682"/>
    <lineage>
        <taxon>Bacteria</taxon>
        <taxon>Bacillati</taxon>
        <taxon>Bacillota</taxon>
        <taxon>Bacilli</taxon>
        <taxon>Bacillales</taxon>
        <taxon>Bacillaceae</taxon>
        <taxon>Salinibacillus</taxon>
    </lineage>
</organism>
<dbReference type="PANTHER" id="PTHR43448:SF2">
    <property type="entry name" value="PROTOHEME IX FARNESYLTRANSFERASE, MITOCHONDRIAL"/>
    <property type="match status" value="1"/>
</dbReference>
<feature type="transmembrane region" description="Helical" evidence="10">
    <location>
        <begin position="32"/>
        <end position="58"/>
    </location>
</feature>
<evidence type="ECO:0000313" key="11">
    <source>
        <dbReference type="EMBL" id="SET86257.1"/>
    </source>
</evidence>
<keyword evidence="4 10" id="KW-0808">Transferase</keyword>
<evidence type="ECO:0000256" key="6">
    <source>
        <dbReference type="ARBA" id="ARBA00022989"/>
    </source>
</evidence>
<evidence type="ECO:0000256" key="7">
    <source>
        <dbReference type="ARBA" id="ARBA00023133"/>
    </source>
</evidence>
<dbReference type="InterPro" id="IPR000537">
    <property type="entry name" value="UbiA_prenyltransferase"/>
</dbReference>
<feature type="transmembrane region" description="Helical" evidence="10">
    <location>
        <begin position="140"/>
        <end position="158"/>
    </location>
</feature>
<evidence type="ECO:0000256" key="3">
    <source>
        <dbReference type="ARBA" id="ARBA00022475"/>
    </source>
</evidence>
<dbReference type="GO" id="GO:0008495">
    <property type="term" value="F:protoheme IX farnesyltransferase activity"/>
    <property type="evidence" value="ECO:0007669"/>
    <property type="project" value="UniProtKB-UniRule"/>
</dbReference>
<dbReference type="Proteomes" id="UP000199095">
    <property type="component" value="Unassembled WGS sequence"/>
</dbReference>
<keyword evidence="6 10" id="KW-1133">Transmembrane helix</keyword>
<dbReference type="EC" id="2.5.1.141" evidence="10"/>